<dbReference type="InterPro" id="IPR050214">
    <property type="entry name" value="Cys_Synth/Cystath_Beta-Synth"/>
</dbReference>
<comment type="catalytic activity">
    <reaction evidence="7">
        <text>O-acetyl-L-serine + hydrogen sulfide = L-cysteine + acetate</text>
        <dbReference type="Rhea" id="RHEA:14829"/>
        <dbReference type="ChEBI" id="CHEBI:29919"/>
        <dbReference type="ChEBI" id="CHEBI:30089"/>
        <dbReference type="ChEBI" id="CHEBI:35235"/>
        <dbReference type="ChEBI" id="CHEBI:58340"/>
        <dbReference type="EC" id="2.5.1.47"/>
    </reaction>
</comment>
<comment type="cofactor">
    <cofactor evidence="1">
        <name>pyridoxal 5'-phosphate</name>
        <dbReference type="ChEBI" id="CHEBI:597326"/>
    </cofactor>
</comment>
<comment type="caution">
    <text evidence="9">The sequence shown here is derived from an EMBL/GenBank/DDBJ whole genome shotgun (WGS) entry which is preliminary data.</text>
</comment>
<dbReference type="AlphaFoldDB" id="A0A077ND95"/>
<evidence type="ECO:0000256" key="3">
    <source>
        <dbReference type="ARBA" id="ARBA00011738"/>
    </source>
</evidence>
<dbReference type="InterPro" id="IPR036052">
    <property type="entry name" value="TrpB-like_PALP_sf"/>
</dbReference>
<dbReference type="Pfam" id="PF00291">
    <property type="entry name" value="PALP"/>
    <property type="match status" value="1"/>
</dbReference>
<dbReference type="HOGENOM" id="CLU_021018_1_0_6"/>
<proteinExistence type="predicted"/>
<keyword evidence="5" id="KW-0808">Transferase</keyword>
<gene>
    <name evidence="9" type="ORF">XBP1_1970004</name>
</gene>
<dbReference type="EMBL" id="CBSW010000109">
    <property type="protein sequence ID" value="CDG96182.1"/>
    <property type="molecule type" value="Genomic_DNA"/>
</dbReference>
<reference evidence="9" key="1">
    <citation type="submission" date="2013-07" db="EMBL/GenBank/DDBJ databases">
        <title>Sub-species coevolution in mutualistic symbiosis.</title>
        <authorList>
            <person name="Murfin K."/>
            <person name="Klassen J."/>
            <person name="Lee M."/>
            <person name="Forst S."/>
            <person name="Stock P."/>
            <person name="Goodrich-Blair H."/>
        </authorList>
    </citation>
    <scope>NUCLEOTIDE SEQUENCE [LARGE SCALE GENOMIC DNA]</scope>
    <source>
        <strain evidence="9">Puntauvense</strain>
    </source>
</reference>
<comment type="pathway">
    <text evidence="2">Amino-acid biosynthesis; L-cysteine biosynthesis; L-cysteine from L-serine: step 2/2.</text>
</comment>
<dbReference type="PANTHER" id="PTHR10314">
    <property type="entry name" value="CYSTATHIONINE BETA-SYNTHASE"/>
    <property type="match status" value="1"/>
</dbReference>
<evidence type="ECO:0000256" key="7">
    <source>
        <dbReference type="ARBA" id="ARBA00047931"/>
    </source>
</evidence>
<keyword evidence="6" id="KW-0663">Pyridoxal phosphate</keyword>
<dbReference type="Proteomes" id="UP000028511">
    <property type="component" value="Unassembled WGS sequence"/>
</dbReference>
<feature type="domain" description="Tryptophan synthase beta chain-like PALP" evidence="8">
    <location>
        <begin position="27"/>
        <end position="290"/>
    </location>
</feature>
<accession>A0A077ND95</accession>
<evidence type="ECO:0000256" key="4">
    <source>
        <dbReference type="ARBA" id="ARBA00012681"/>
    </source>
</evidence>
<dbReference type="EC" id="2.5.1.47" evidence="4"/>
<evidence type="ECO:0000256" key="2">
    <source>
        <dbReference type="ARBA" id="ARBA00004962"/>
    </source>
</evidence>
<evidence type="ECO:0000256" key="1">
    <source>
        <dbReference type="ARBA" id="ARBA00001933"/>
    </source>
</evidence>
<dbReference type="SUPFAM" id="SSF53686">
    <property type="entry name" value="Tryptophan synthase beta subunit-like PLP-dependent enzymes"/>
    <property type="match status" value="1"/>
</dbReference>
<dbReference type="InterPro" id="IPR023927">
    <property type="entry name" value="SbnA"/>
</dbReference>
<evidence type="ECO:0000256" key="6">
    <source>
        <dbReference type="ARBA" id="ARBA00022898"/>
    </source>
</evidence>
<dbReference type="InterPro" id="IPR001926">
    <property type="entry name" value="TrpB-like_PALP"/>
</dbReference>
<sequence length="311" mass="34327">MLFDDISYLINDRCFININGWIPDSAVSLKVEGISVTGSIKIKPALYMISALEDSGVLRTGKKLIESSSGNLGLALSMICAWKGYPFICVSDPNIAPLTERTIRAYGTNLIIAKSKDNNGGYLGERIRIIESMLKEDQNLIWINQYENKNNVLSHYSTTGKSILEKYPYPDYVFIGAGTTGTLGGVSSYIRKYSPSTKIIAVDTKGSVTFGGEPSKRRIPGLGTSKAPEIKKYSQFDEIIYIDEKETVFTCRELASMGLLLGGSTGTVLAAVRHYESIIGKNKIVVAISPDMGEKYIDTIYNDDWVNKFYN</sequence>
<evidence type="ECO:0000256" key="5">
    <source>
        <dbReference type="ARBA" id="ARBA00022679"/>
    </source>
</evidence>
<protein>
    <recommendedName>
        <fullName evidence="4">cysteine synthase</fullName>
        <ecNumber evidence="4">2.5.1.47</ecNumber>
    </recommendedName>
</protein>
<dbReference type="CDD" id="cd01561">
    <property type="entry name" value="CBS_like"/>
    <property type="match status" value="1"/>
</dbReference>
<comment type="subunit">
    <text evidence="3">Homodimer.</text>
</comment>
<dbReference type="RefSeq" id="WP_038216184.1">
    <property type="nucleotide sequence ID" value="NZ_CAWLWN010000178.1"/>
</dbReference>
<dbReference type="Gene3D" id="3.40.50.1100">
    <property type="match status" value="2"/>
</dbReference>
<dbReference type="NCBIfam" id="TIGR03945">
    <property type="entry name" value="PLP_SbnA_fam"/>
    <property type="match status" value="1"/>
</dbReference>
<organism evidence="9">
    <name type="scientific">Xenorhabdus bovienii str. puntauvense</name>
    <dbReference type="NCBI Taxonomy" id="1398201"/>
    <lineage>
        <taxon>Bacteria</taxon>
        <taxon>Pseudomonadati</taxon>
        <taxon>Pseudomonadota</taxon>
        <taxon>Gammaproteobacteria</taxon>
        <taxon>Enterobacterales</taxon>
        <taxon>Morganellaceae</taxon>
        <taxon>Xenorhabdus</taxon>
    </lineage>
</organism>
<name>A0A077ND95_XENBV</name>
<evidence type="ECO:0000313" key="9">
    <source>
        <dbReference type="EMBL" id="CDG96182.1"/>
    </source>
</evidence>
<dbReference type="GO" id="GO:0004124">
    <property type="term" value="F:cysteine synthase activity"/>
    <property type="evidence" value="ECO:0007669"/>
    <property type="project" value="UniProtKB-EC"/>
</dbReference>
<evidence type="ECO:0000259" key="8">
    <source>
        <dbReference type="Pfam" id="PF00291"/>
    </source>
</evidence>